<reference evidence="3" key="1">
    <citation type="submission" date="2013-08" db="EMBL/GenBank/DDBJ databases">
        <title>Gene expansion shapes genome architecture in the human pathogen Lichtheimia corymbifera: an evolutionary genomics analysis in the ancient terrestrial Mucorales (Mucoromycotina).</title>
        <authorList>
            <person name="Schwartze V.U."/>
            <person name="Winter S."/>
            <person name="Shelest E."/>
            <person name="Marcet-Houben M."/>
            <person name="Horn F."/>
            <person name="Wehner S."/>
            <person name="Hoffmann K."/>
            <person name="Riege K."/>
            <person name="Sammeth M."/>
            <person name="Nowrousian M."/>
            <person name="Valiante V."/>
            <person name="Linde J."/>
            <person name="Jacobsen I.D."/>
            <person name="Marz M."/>
            <person name="Brakhage A.A."/>
            <person name="Gabaldon T."/>
            <person name="Bocker S."/>
            <person name="Voigt K."/>
        </authorList>
    </citation>
    <scope>NUCLEOTIDE SEQUENCE [LARGE SCALE GENOMIC DNA]</scope>
    <source>
        <strain evidence="3">FSU 9682</strain>
    </source>
</reference>
<comment type="caution">
    <text evidence="3">The sequence shown here is derived from an EMBL/GenBank/DDBJ whole genome shotgun (WGS) entry which is preliminary data.</text>
</comment>
<dbReference type="SMART" id="SM00546">
    <property type="entry name" value="CUE"/>
    <property type="match status" value="1"/>
</dbReference>
<dbReference type="InterPro" id="IPR052586">
    <property type="entry name" value="ASCC2"/>
</dbReference>
<keyword evidence="4" id="KW-1185">Reference proteome</keyword>
<dbReference type="PANTHER" id="PTHR21494:SF0">
    <property type="entry name" value="ACTIVATING SIGNAL COINTEGRATOR 1 COMPLEX SUBUNIT 2"/>
    <property type="match status" value="1"/>
</dbReference>
<feature type="domain" description="CUE" evidence="2">
    <location>
        <begin position="341"/>
        <end position="384"/>
    </location>
</feature>
<evidence type="ECO:0000313" key="4">
    <source>
        <dbReference type="Proteomes" id="UP000027586"/>
    </source>
</evidence>
<feature type="compositionally biased region" description="Basic and acidic residues" evidence="1">
    <location>
        <begin position="595"/>
        <end position="628"/>
    </location>
</feature>
<dbReference type="InterPro" id="IPR041800">
    <property type="entry name" value="ASCC2_CUE"/>
</dbReference>
<sequence>MLTLIPFVPANNDTIPADLYQVARDAWCSQLTTLLDNTSDDDFLHAIQENSSLHDFVSAVLNAQMDGHSVDREVSKRVFFIFYRASQLKAKGGALLTIDRLSSFAVSYQEANPEQVRTIFAALLKADPRLEDAVRSSFTALLGCLTTLQSSDDINPDHDQRVYVVVRLLEALTSACIDTAPHEGIIDALFQCYPTLKRKNDSGPTLYLIKRALVNILNYVVDCLYLDPIRYAKDSNVIDEFSKRLLGWIEKSQLDTTYHAFIDGPLVMDWQIECSVSNTLGDINKEYFNGDEDRIEFLQLSMEQVRDMNTASETWKDKLQRQRQRKLQSTASSISAEPSLEEVAKISQIQDLFPDLGQEFVKACLLEYNGDVETVIMQLLEDNLPPKLAEMGRSLADLPRETVDQSDSAKKSILEGRRNIFDNDEFDLLSDNVKVDLSKMHIGKKSRGTTESLLNDKSFIQEEKANVIQRVYDMYDDEYDDTYDGINEAPGTVGMDDEDDSAVDKVKGSKKKQPAAEDPGVVFESTLIHTYVDNRDVFNRSSAVRRSKARAELRRITGMSDEQLEGWAIMLDRSPRRQRILDKYMLFDGQQEKVDGKSLKEAQHKQLQEKRAAGQDETKQRAYKDKNKARFGNHNRKRGHDKKMQKAGVMGNS</sequence>
<evidence type="ECO:0000256" key="1">
    <source>
        <dbReference type="SAM" id="MobiDB-lite"/>
    </source>
</evidence>
<dbReference type="STRING" id="1263082.A0A068S034"/>
<dbReference type="InterPro" id="IPR003892">
    <property type="entry name" value="CUE"/>
</dbReference>
<dbReference type="Gene3D" id="1.10.8.10">
    <property type="entry name" value="DNA helicase RuvA subunit, C-terminal domain"/>
    <property type="match status" value="1"/>
</dbReference>
<dbReference type="PANTHER" id="PTHR21494">
    <property type="entry name" value="ACTIVATING SIGNAL COINTEGRATOR 1 COMPLEX SUBUNIT 2 ASC-1 COMPLEX SUBUNIT P100"/>
    <property type="match status" value="1"/>
</dbReference>
<dbReference type="OrthoDB" id="5577209at2759"/>
<protein>
    <submittedName>
        <fullName evidence="3">Activating signal cointegrator 1 complex subunit2</fullName>
    </submittedName>
</protein>
<name>A0A068S034_9FUNG</name>
<evidence type="ECO:0000313" key="3">
    <source>
        <dbReference type="EMBL" id="CDH55227.1"/>
    </source>
</evidence>
<dbReference type="InterPro" id="IPR009060">
    <property type="entry name" value="UBA-like_sf"/>
</dbReference>
<dbReference type="AlphaFoldDB" id="A0A068S034"/>
<dbReference type="Proteomes" id="UP000027586">
    <property type="component" value="Unassembled WGS sequence"/>
</dbReference>
<dbReference type="VEuPathDB" id="FungiDB:LCOR_06391.1"/>
<organism evidence="3 4">
    <name type="scientific">Lichtheimia corymbifera JMRC:FSU:9682</name>
    <dbReference type="NCBI Taxonomy" id="1263082"/>
    <lineage>
        <taxon>Eukaryota</taxon>
        <taxon>Fungi</taxon>
        <taxon>Fungi incertae sedis</taxon>
        <taxon>Mucoromycota</taxon>
        <taxon>Mucoromycotina</taxon>
        <taxon>Mucoromycetes</taxon>
        <taxon>Mucorales</taxon>
        <taxon>Lichtheimiaceae</taxon>
        <taxon>Lichtheimia</taxon>
    </lineage>
</organism>
<dbReference type="GO" id="GO:0043130">
    <property type="term" value="F:ubiquitin binding"/>
    <property type="evidence" value="ECO:0007669"/>
    <property type="project" value="InterPro"/>
</dbReference>
<dbReference type="CDD" id="cd14364">
    <property type="entry name" value="CUE_ASCC2"/>
    <property type="match status" value="1"/>
</dbReference>
<gene>
    <name evidence="3" type="ORF">LCOR_06391.1</name>
</gene>
<feature type="region of interest" description="Disordered" evidence="1">
    <location>
        <begin position="595"/>
        <end position="653"/>
    </location>
</feature>
<dbReference type="EMBL" id="CBTN010000028">
    <property type="protein sequence ID" value="CDH55227.1"/>
    <property type="molecule type" value="Genomic_DNA"/>
</dbReference>
<proteinExistence type="predicted"/>
<feature type="region of interest" description="Disordered" evidence="1">
    <location>
        <begin position="489"/>
        <end position="517"/>
    </location>
</feature>
<accession>A0A068S034</accession>
<evidence type="ECO:0000259" key="2">
    <source>
        <dbReference type="PROSITE" id="PS51140"/>
    </source>
</evidence>
<feature type="compositionally biased region" description="Basic residues" evidence="1">
    <location>
        <begin position="629"/>
        <end position="645"/>
    </location>
</feature>
<dbReference type="SUPFAM" id="SSF46934">
    <property type="entry name" value="UBA-like"/>
    <property type="match status" value="1"/>
</dbReference>
<dbReference type="PROSITE" id="PS51140">
    <property type="entry name" value="CUE"/>
    <property type="match status" value="1"/>
</dbReference>
<dbReference type="Pfam" id="PF02845">
    <property type="entry name" value="CUE"/>
    <property type="match status" value="1"/>
</dbReference>